<reference evidence="2 3" key="1">
    <citation type="journal article" date="2009" name="BMC Genomics">
        <title>Genomic sequence, organization and characteristics of a new nucleopolyhedrovirus isolated from Clanis bilineata larva.</title>
        <authorList>
            <person name="Zhu S.Y."/>
            <person name="Yi J.P."/>
            <person name="Shen W.D."/>
            <person name="Wang L.Q."/>
            <person name="He H.G."/>
            <person name="Wang Y."/>
            <person name="Li B."/>
            <person name="Wang W.B."/>
        </authorList>
    </citation>
    <scope>NUCLEOTIDE SEQUENCE [LARGE SCALE GENOMIC DNA]</scope>
    <source>
        <strain evidence="2">DZ1</strain>
    </source>
</reference>
<sequence length="205" mass="23188">MRQILGFFTIIIVLIIVYYYCITKVAAINEDTFQQTKMSLEHPIDIVFERNGTVDCSLTRLPCITNQQCIDNCVNRNIFVGNNTMVCDQGYCLTRDSQITGSSQETKECDQSLGLIRAFVASEFVVGQLCISTYRDVVDDEGQIRPYVCDNGLLDINVLERQFSVNDCICNTGYTRFIFSQTSFVRNIPVCVPDAQASLFTRIYG</sequence>
<dbReference type="Proteomes" id="UP000214353">
    <property type="component" value="Segment"/>
</dbReference>
<keyword evidence="1" id="KW-0812">Transmembrane</keyword>
<dbReference type="KEGG" id="vg:5141868"/>
<evidence type="ECO:0000313" key="2">
    <source>
        <dbReference type="EMBL" id="ABF47441.1"/>
    </source>
</evidence>
<name>Q0N402_9ABAC</name>
<dbReference type="RefSeq" id="YP_717638.1">
    <property type="nucleotide sequence ID" value="NC_008293.1"/>
</dbReference>
<feature type="transmembrane region" description="Helical" evidence="1">
    <location>
        <begin position="6"/>
        <end position="28"/>
    </location>
</feature>
<dbReference type="OrthoDB" id="9997at10239"/>
<dbReference type="InterPro" id="IPR007703">
    <property type="entry name" value="PIF3"/>
</dbReference>
<evidence type="ECO:0000313" key="3">
    <source>
        <dbReference type="Proteomes" id="UP000214353"/>
    </source>
</evidence>
<keyword evidence="1" id="KW-0472">Membrane</keyword>
<dbReference type="GeneID" id="5141868"/>
<keyword evidence="3" id="KW-1185">Reference proteome</keyword>
<accession>Q0N402</accession>
<proteinExistence type="predicted"/>
<dbReference type="EMBL" id="DQ504428">
    <property type="protein sequence ID" value="ABF47441.1"/>
    <property type="molecule type" value="Genomic_DNA"/>
</dbReference>
<evidence type="ECO:0000256" key="1">
    <source>
        <dbReference type="SAM" id="Phobius"/>
    </source>
</evidence>
<keyword evidence="1" id="KW-1133">Transmembrane helix</keyword>
<dbReference type="Pfam" id="PF05006">
    <property type="entry name" value="PIF3"/>
    <property type="match status" value="1"/>
</dbReference>
<organism evidence="2 3">
    <name type="scientific">Clanis bilineata nucleopolyhedrovirus</name>
    <dbReference type="NCBI Taxonomy" id="1307957"/>
    <lineage>
        <taxon>Viruses</taxon>
        <taxon>Viruses incertae sedis</taxon>
        <taxon>Naldaviricetes</taxon>
        <taxon>Lefavirales</taxon>
        <taxon>Baculoviridae</taxon>
        <taxon>Alphabaculovirus</taxon>
        <taxon>Alphabaculovirus clabilineatae</taxon>
    </lineage>
</organism>
<protein>
    <submittedName>
        <fullName evidence="2">Ac115-like protein</fullName>
    </submittedName>
</protein>